<dbReference type="EMBL" id="NBBI01000003">
    <property type="protein sequence ID" value="OWK30044.1"/>
    <property type="molecule type" value="Genomic_DNA"/>
</dbReference>
<keyword evidence="4" id="KW-1185">Reference proteome</keyword>
<sequence>MKKLLALAAIALAAPLTAATQRPWTATAALAPSGSYVIGNPKAKVKLIEYVSYTCPHCAHFSRDSAPVLKDKMIASGSTSLEVRSSVHDRYDLVAATLARCSGPALFPKMHDLLFARQDQWLKQAVTFDQAQGQAPAGTSQSQMMRKLADGAGLTAIAKAAGMSDAAIAACFAKEANVASTLKVAQSIQGKISGTPAFELNGTLIENTGWAELEPKLRAAGAK</sequence>
<dbReference type="AlphaFoldDB" id="A0A245ZJY6"/>
<dbReference type="InterPro" id="IPR036249">
    <property type="entry name" value="Thioredoxin-like_sf"/>
</dbReference>
<name>A0A245ZJY6_9SPHN</name>
<proteinExistence type="predicted"/>
<reference evidence="3 4" key="1">
    <citation type="submission" date="2017-03" db="EMBL/GenBank/DDBJ databases">
        <title>Genome sequence of Sphingomonas dokdonensis DSM 21029.</title>
        <authorList>
            <person name="Poehlein A."/>
            <person name="Wuebbeler J.H."/>
            <person name="Steinbuechel A."/>
            <person name="Daniel R."/>
        </authorList>
    </citation>
    <scope>NUCLEOTIDE SEQUENCE [LARGE SCALE GENOMIC DNA]</scope>
    <source>
        <strain evidence="3 4">DSM 21029</strain>
    </source>
</reference>
<dbReference type="SUPFAM" id="SSF52833">
    <property type="entry name" value="Thioredoxin-like"/>
    <property type="match status" value="1"/>
</dbReference>
<evidence type="ECO:0000256" key="1">
    <source>
        <dbReference type="SAM" id="SignalP"/>
    </source>
</evidence>
<feature type="signal peptide" evidence="1">
    <location>
        <begin position="1"/>
        <end position="18"/>
    </location>
</feature>
<comment type="caution">
    <text evidence="3">The sequence shown here is derived from an EMBL/GenBank/DDBJ whole genome shotgun (WGS) entry which is preliminary data.</text>
</comment>
<dbReference type="OrthoDB" id="8478320at2"/>
<dbReference type="Pfam" id="PF13462">
    <property type="entry name" value="Thioredoxin_4"/>
    <property type="match status" value="1"/>
</dbReference>
<evidence type="ECO:0000259" key="2">
    <source>
        <dbReference type="Pfam" id="PF13462"/>
    </source>
</evidence>
<dbReference type="InterPro" id="IPR012336">
    <property type="entry name" value="Thioredoxin-like_fold"/>
</dbReference>
<keyword evidence="1" id="KW-0732">Signal</keyword>
<dbReference type="Gene3D" id="1.10.40.110">
    <property type="match status" value="1"/>
</dbReference>
<organism evidence="3 4">
    <name type="scientific">Sphingomonas dokdonensis</name>
    <dbReference type="NCBI Taxonomy" id="344880"/>
    <lineage>
        <taxon>Bacteria</taxon>
        <taxon>Pseudomonadati</taxon>
        <taxon>Pseudomonadota</taxon>
        <taxon>Alphaproteobacteria</taxon>
        <taxon>Sphingomonadales</taxon>
        <taxon>Sphingomonadaceae</taxon>
        <taxon>Sphingomonas</taxon>
    </lineage>
</organism>
<feature type="domain" description="Thioredoxin-like fold" evidence="2">
    <location>
        <begin position="35"/>
        <end position="214"/>
    </location>
</feature>
<evidence type="ECO:0000313" key="4">
    <source>
        <dbReference type="Proteomes" id="UP000197290"/>
    </source>
</evidence>
<feature type="chain" id="PRO_5012309233" description="Thioredoxin-like fold domain-containing protein" evidence="1">
    <location>
        <begin position="19"/>
        <end position="223"/>
    </location>
</feature>
<dbReference type="Proteomes" id="UP000197290">
    <property type="component" value="Unassembled WGS sequence"/>
</dbReference>
<dbReference type="Gene3D" id="3.40.30.10">
    <property type="entry name" value="Glutaredoxin"/>
    <property type="match status" value="1"/>
</dbReference>
<dbReference type="RefSeq" id="WP_088367086.1">
    <property type="nucleotide sequence ID" value="NZ_NBBI01000003.1"/>
</dbReference>
<protein>
    <recommendedName>
        <fullName evidence="2">Thioredoxin-like fold domain-containing protein</fullName>
    </recommendedName>
</protein>
<accession>A0A245ZJY6</accession>
<gene>
    <name evidence="3" type="ORF">SPDO_17250</name>
</gene>
<evidence type="ECO:0000313" key="3">
    <source>
        <dbReference type="EMBL" id="OWK30044.1"/>
    </source>
</evidence>